<comment type="caution">
    <text evidence="2">The sequence shown here is derived from an EMBL/GenBank/DDBJ whole genome shotgun (WGS) entry which is preliminary data.</text>
</comment>
<reference evidence="2 3" key="1">
    <citation type="submission" date="2019-03" db="EMBL/GenBank/DDBJ databases">
        <title>First draft genome of Liparis tanakae, snailfish: a comprehensive survey of snailfish specific genes.</title>
        <authorList>
            <person name="Kim W."/>
            <person name="Song I."/>
            <person name="Jeong J.-H."/>
            <person name="Kim D."/>
            <person name="Kim S."/>
            <person name="Ryu S."/>
            <person name="Song J.Y."/>
            <person name="Lee S.K."/>
        </authorList>
    </citation>
    <scope>NUCLEOTIDE SEQUENCE [LARGE SCALE GENOMIC DNA]</scope>
    <source>
        <tissue evidence="2">Muscle</tissue>
    </source>
</reference>
<dbReference type="EMBL" id="SRLO01000174">
    <property type="protein sequence ID" value="TNN69558.1"/>
    <property type="molecule type" value="Genomic_DNA"/>
</dbReference>
<organism evidence="2 3">
    <name type="scientific">Liparis tanakae</name>
    <name type="common">Tanaka's snailfish</name>
    <dbReference type="NCBI Taxonomy" id="230148"/>
    <lineage>
        <taxon>Eukaryota</taxon>
        <taxon>Metazoa</taxon>
        <taxon>Chordata</taxon>
        <taxon>Craniata</taxon>
        <taxon>Vertebrata</taxon>
        <taxon>Euteleostomi</taxon>
        <taxon>Actinopterygii</taxon>
        <taxon>Neopterygii</taxon>
        <taxon>Teleostei</taxon>
        <taxon>Neoteleostei</taxon>
        <taxon>Acanthomorphata</taxon>
        <taxon>Eupercaria</taxon>
        <taxon>Perciformes</taxon>
        <taxon>Cottioidei</taxon>
        <taxon>Cottales</taxon>
        <taxon>Liparidae</taxon>
        <taxon>Liparis</taxon>
    </lineage>
</organism>
<feature type="compositionally biased region" description="Basic and acidic residues" evidence="1">
    <location>
        <begin position="17"/>
        <end position="33"/>
    </location>
</feature>
<evidence type="ECO:0000256" key="1">
    <source>
        <dbReference type="SAM" id="MobiDB-lite"/>
    </source>
</evidence>
<sequence length="130" mass="14810">MRLLHSNQETRPLTPVTREHVTRREPRDTEEGHVTGNEAVRTKQRPLVPCADGAVTTEVDHEVFWGLKTLLSPEVRSLKTLLSLEVRSLKTLLSLEVALEYTRKEPSWVLKYSQSLQPNVGRLWTGTKPS</sequence>
<evidence type="ECO:0000313" key="3">
    <source>
        <dbReference type="Proteomes" id="UP000314294"/>
    </source>
</evidence>
<dbReference type="Proteomes" id="UP000314294">
    <property type="component" value="Unassembled WGS sequence"/>
</dbReference>
<proteinExistence type="predicted"/>
<protein>
    <submittedName>
        <fullName evidence="2">Uncharacterized protein</fullName>
    </submittedName>
</protein>
<keyword evidence="3" id="KW-1185">Reference proteome</keyword>
<name>A0A4Z2HV64_9TELE</name>
<gene>
    <name evidence="2" type="ORF">EYF80_020203</name>
</gene>
<evidence type="ECO:0000313" key="2">
    <source>
        <dbReference type="EMBL" id="TNN69558.1"/>
    </source>
</evidence>
<feature type="compositionally biased region" description="Polar residues" evidence="1">
    <location>
        <begin position="1"/>
        <end position="11"/>
    </location>
</feature>
<accession>A0A4Z2HV64</accession>
<dbReference type="AlphaFoldDB" id="A0A4Z2HV64"/>
<feature type="region of interest" description="Disordered" evidence="1">
    <location>
        <begin position="1"/>
        <end position="44"/>
    </location>
</feature>